<comment type="caution">
    <text evidence="1">The sequence shown here is derived from an EMBL/GenBank/DDBJ whole genome shotgun (WGS) entry which is preliminary data.</text>
</comment>
<gene>
    <name evidence="1" type="ORF">GGQ60_003643</name>
</gene>
<dbReference type="Proteomes" id="UP000532273">
    <property type="component" value="Unassembled WGS sequence"/>
</dbReference>
<sequence length="53" mass="6115">MKKISLEIQSGNAPIHLKSLVKKEKPKYLVKTRESKIFCTKSLQLDLLYKSPL</sequence>
<accession>A0A7W6KDB8</accession>
<evidence type="ECO:0000313" key="2">
    <source>
        <dbReference type="Proteomes" id="UP000532273"/>
    </source>
</evidence>
<dbReference type="AlphaFoldDB" id="A0A7W6KDB8"/>
<dbReference type="EMBL" id="JACIEF010000003">
    <property type="protein sequence ID" value="MBB4109634.1"/>
    <property type="molecule type" value="Genomic_DNA"/>
</dbReference>
<dbReference type="RefSeq" id="WP_183766789.1">
    <property type="nucleotide sequence ID" value="NZ_BMHZ01000003.1"/>
</dbReference>
<evidence type="ECO:0000313" key="1">
    <source>
        <dbReference type="EMBL" id="MBB4109634.1"/>
    </source>
</evidence>
<proteinExistence type="predicted"/>
<organism evidence="1 2">
    <name type="scientific">Pedobacter zeae</name>
    <dbReference type="NCBI Taxonomy" id="1737356"/>
    <lineage>
        <taxon>Bacteria</taxon>
        <taxon>Pseudomonadati</taxon>
        <taxon>Bacteroidota</taxon>
        <taxon>Sphingobacteriia</taxon>
        <taxon>Sphingobacteriales</taxon>
        <taxon>Sphingobacteriaceae</taxon>
        <taxon>Pedobacter</taxon>
    </lineage>
</organism>
<reference evidence="1 2" key="1">
    <citation type="submission" date="2020-08" db="EMBL/GenBank/DDBJ databases">
        <title>Genomic Encyclopedia of Type Strains, Phase IV (KMG-IV): sequencing the most valuable type-strain genomes for metagenomic binning, comparative biology and taxonomic classification.</title>
        <authorList>
            <person name="Goeker M."/>
        </authorList>
    </citation>
    <scope>NUCLEOTIDE SEQUENCE [LARGE SCALE GENOMIC DNA]</scope>
    <source>
        <strain evidence="1 2">DSM 100774</strain>
    </source>
</reference>
<name>A0A7W6KDB8_9SPHI</name>
<protein>
    <submittedName>
        <fullName evidence="1">Uncharacterized protein</fullName>
    </submittedName>
</protein>